<evidence type="ECO:0000313" key="1">
    <source>
        <dbReference type="EMBL" id="KAG2924361.1"/>
    </source>
</evidence>
<sequence>MRKKRPKPCFEQAAVTCLSEADLKPSDKVDAAFSCQGTNRKVDLEYMTKFTEGSKAAGVLYMDRLRSQGANKDS</sequence>
<comment type="caution">
    <text evidence="1">The sequence shown here is derived from an EMBL/GenBank/DDBJ whole genome shotgun (WGS) entry which is preliminary data.</text>
</comment>
<dbReference type="Proteomes" id="UP000774804">
    <property type="component" value="Unassembled WGS sequence"/>
</dbReference>
<reference evidence="1" key="1">
    <citation type="submission" date="2018-10" db="EMBL/GenBank/DDBJ databases">
        <title>Effector identification in a new, highly contiguous assembly of the strawberry crown rot pathogen Phytophthora cactorum.</title>
        <authorList>
            <person name="Armitage A.D."/>
            <person name="Nellist C.F."/>
            <person name="Bates H."/>
            <person name="Vickerstaff R.J."/>
            <person name="Harrison R.J."/>
        </authorList>
    </citation>
    <scope>NUCLEOTIDE SEQUENCE</scope>
    <source>
        <strain evidence="1">4032</strain>
    </source>
</reference>
<name>A0A8T1CLR9_9STRA</name>
<proteinExistence type="predicted"/>
<dbReference type="AlphaFoldDB" id="A0A8T1CLR9"/>
<accession>A0A8T1CLR9</accession>
<organism evidence="1 2">
    <name type="scientific">Phytophthora cactorum</name>
    <dbReference type="NCBI Taxonomy" id="29920"/>
    <lineage>
        <taxon>Eukaryota</taxon>
        <taxon>Sar</taxon>
        <taxon>Stramenopiles</taxon>
        <taxon>Oomycota</taxon>
        <taxon>Peronosporomycetes</taxon>
        <taxon>Peronosporales</taxon>
        <taxon>Peronosporaceae</taxon>
        <taxon>Phytophthora</taxon>
    </lineage>
</organism>
<evidence type="ECO:0000313" key="2">
    <source>
        <dbReference type="Proteomes" id="UP000774804"/>
    </source>
</evidence>
<dbReference type="EMBL" id="RCMI01000226">
    <property type="protein sequence ID" value="KAG2924361.1"/>
    <property type="molecule type" value="Genomic_DNA"/>
</dbReference>
<protein>
    <submittedName>
        <fullName evidence="1">Uncharacterized protein</fullName>
    </submittedName>
</protein>
<gene>
    <name evidence="1" type="ORF">PC115_g8647</name>
</gene>